<dbReference type="InterPro" id="IPR004244">
    <property type="entry name" value="Transposase_22"/>
</dbReference>
<organism evidence="1 2">
    <name type="scientific">Pleurodeles waltl</name>
    <name type="common">Iberian ribbed newt</name>
    <dbReference type="NCBI Taxonomy" id="8319"/>
    <lineage>
        <taxon>Eukaryota</taxon>
        <taxon>Metazoa</taxon>
        <taxon>Chordata</taxon>
        <taxon>Craniata</taxon>
        <taxon>Vertebrata</taxon>
        <taxon>Euteleostomi</taxon>
        <taxon>Amphibia</taxon>
        <taxon>Batrachia</taxon>
        <taxon>Caudata</taxon>
        <taxon>Salamandroidea</taxon>
        <taxon>Salamandridae</taxon>
        <taxon>Pleurodelinae</taxon>
        <taxon>Pleurodeles</taxon>
    </lineage>
</organism>
<sequence length="218" mass="24394">MAGHTATPGPTPLQTEPPALEATESILQEIASEGRRFEAMDLKITDLTITSSFIRADIASFKETSDALYQRLTDVEDRVAALPDQEAELRSLRAKVTDLEDQSRRDNICFFGIPECKEGSDIKSFLQSLLPDLFGIDFSPPPEFQRAHRIGPPHKATSDKPRPIIACFLRHEQAQQVLSAAKTQGPVSLDGHEIRVAAEFSRRTKEKRKASEQKYDYQ</sequence>
<dbReference type="Proteomes" id="UP001066276">
    <property type="component" value="Chromosome 2_2"/>
</dbReference>
<dbReference type="AlphaFoldDB" id="A0AAV7US01"/>
<proteinExistence type="predicted"/>
<dbReference type="PANTHER" id="PTHR11505">
    <property type="entry name" value="L1 TRANSPOSABLE ELEMENT-RELATED"/>
    <property type="match status" value="1"/>
</dbReference>
<reference evidence="1" key="1">
    <citation type="journal article" date="2022" name="bioRxiv">
        <title>Sequencing and chromosome-scale assembly of the giantPleurodeles waltlgenome.</title>
        <authorList>
            <person name="Brown T."/>
            <person name="Elewa A."/>
            <person name="Iarovenko S."/>
            <person name="Subramanian E."/>
            <person name="Araus A.J."/>
            <person name="Petzold A."/>
            <person name="Susuki M."/>
            <person name="Suzuki K.-i.T."/>
            <person name="Hayashi T."/>
            <person name="Toyoda A."/>
            <person name="Oliveira C."/>
            <person name="Osipova E."/>
            <person name="Leigh N.D."/>
            <person name="Simon A."/>
            <person name="Yun M.H."/>
        </authorList>
    </citation>
    <scope>NUCLEOTIDE SEQUENCE</scope>
    <source>
        <strain evidence="1">20211129_DDA</strain>
        <tissue evidence="1">Liver</tissue>
    </source>
</reference>
<evidence type="ECO:0000313" key="1">
    <source>
        <dbReference type="EMBL" id="KAJ1191623.1"/>
    </source>
</evidence>
<keyword evidence="2" id="KW-1185">Reference proteome</keyword>
<dbReference type="Gene3D" id="3.30.70.1820">
    <property type="entry name" value="L1 transposable element, RRM domain"/>
    <property type="match status" value="1"/>
</dbReference>
<accession>A0AAV7US01</accession>
<protein>
    <submittedName>
        <fullName evidence="1">Uncharacterized protein</fullName>
    </submittedName>
</protein>
<gene>
    <name evidence="1" type="ORF">NDU88_000939</name>
</gene>
<comment type="caution">
    <text evidence="1">The sequence shown here is derived from an EMBL/GenBank/DDBJ whole genome shotgun (WGS) entry which is preliminary data.</text>
</comment>
<dbReference type="EMBL" id="JANPWB010000004">
    <property type="protein sequence ID" value="KAJ1191623.1"/>
    <property type="molecule type" value="Genomic_DNA"/>
</dbReference>
<name>A0AAV7US01_PLEWA</name>
<evidence type="ECO:0000313" key="2">
    <source>
        <dbReference type="Proteomes" id="UP001066276"/>
    </source>
</evidence>